<dbReference type="GO" id="GO:0005829">
    <property type="term" value="C:cytosol"/>
    <property type="evidence" value="ECO:0007669"/>
    <property type="project" value="TreeGrafter"/>
</dbReference>
<dbReference type="OrthoDB" id="9808773at2"/>
<comment type="caution">
    <text evidence="6">Lacks conserved residue(s) required for the propagation of feature annotation.</text>
</comment>
<keyword evidence="3 6" id="KW-0489">Methyltransferase</keyword>
<dbReference type="KEGG" id="acek:FLP30_04930"/>
<evidence type="ECO:0000256" key="5">
    <source>
        <dbReference type="ARBA" id="ARBA00022691"/>
    </source>
</evidence>
<evidence type="ECO:0000256" key="4">
    <source>
        <dbReference type="ARBA" id="ARBA00022679"/>
    </source>
</evidence>
<feature type="binding site" evidence="6">
    <location>
        <position position="68"/>
    </location>
    <ligand>
        <name>S-adenosyl-L-methionine</name>
        <dbReference type="ChEBI" id="CHEBI:59789"/>
    </ligand>
</feature>
<evidence type="ECO:0000256" key="2">
    <source>
        <dbReference type="ARBA" id="ARBA00022552"/>
    </source>
</evidence>
<comment type="function">
    <text evidence="6">Specifically methylates the N7 position of guanine in position 527 of 16S rRNA.</text>
</comment>
<dbReference type="Gene3D" id="3.40.50.150">
    <property type="entry name" value="Vaccinia Virus protein VP39"/>
    <property type="match status" value="1"/>
</dbReference>
<dbReference type="RefSeq" id="WP_149278838.1">
    <property type="nucleotide sequence ID" value="NZ_CP043506.1"/>
</dbReference>
<dbReference type="InterPro" id="IPR029063">
    <property type="entry name" value="SAM-dependent_MTases_sf"/>
</dbReference>
<keyword evidence="1 6" id="KW-0963">Cytoplasm</keyword>
<proteinExistence type="inferred from homology"/>
<feature type="binding site" evidence="6">
    <location>
        <position position="131"/>
    </location>
    <ligand>
        <name>S-adenosyl-L-methionine</name>
        <dbReference type="ChEBI" id="CHEBI:59789"/>
    </ligand>
</feature>
<sequence>MPTQLETASVSRETQERLEVFAALLQKWNSRINLVSPKDMDRLWDRHILDSLQLVPLLQGHGRFIDMGSGGGFPGVVVGIATGIPGVLIEADQRKATFLREAARATQADLTVVCSRLEQAEVAPAPVVTARALAPLGKLLDWAFPLLAPGGVCLFLKGQQAGQEIREAEQAWRMDVQSFASQTSSDGVILKVSHFNRVET</sequence>
<evidence type="ECO:0000313" key="8">
    <source>
        <dbReference type="Proteomes" id="UP000324536"/>
    </source>
</evidence>
<evidence type="ECO:0000313" key="7">
    <source>
        <dbReference type="EMBL" id="QEO17159.1"/>
    </source>
</evidence>
<dbReference type="SUPFAM" id="SSF53335">
    <property type="entry name" value="S-adenosyl-L-methionine-dependent methyltransferases"/>
    <property type="match status" value="1"/>
</dbReference>
<accession>A0A5C1YPM9</accession>
<dbReference type="HAMAP" id="MF_00074">
    <property type="entry name" value="16SrRNA_methyltr_G"/>
    <property type="match status" value="1"/>
</dbReference>
<dbReference type="Proteomes" id="UP000324536">
    <property type="component" value="Chromosome"/>
</dbReference>
<keyword evidence="8" id="KW-1185">Reference proteome</keyword>
<keyword evidence="5 6" id="KW-0949">S-adenosyl-L-methionine</keyword>
<dbReference type="PANTHER" id="PTHR31760:SF0">
    <property type="entry name" value="S-ADENOSYL-L-METHIONINE-DEPENDENT METHYLTRANSFERASES SUPERFAMILY PROTEIN"/>
    <property type="match status" value="1"/>
</dbReference>
<comment type="similarity">
    <text evidence="6">Belongs to the methyltransferase superfamily. RNA methyltransferase RsmG family.</text>
</comment>
<dbReference type="EMBL" id="CP043506">
    <property type="protein sequence ID" value="QEO17159.1"/>
    <property type="molecule type" value="Genomic_DNA"/>
</dbReference>
<name>A0A5C1YPM9_9PROT</name>
<reference evidence="7 8" key="1">
    <citation type="submission" date="2019-09" db="EMBL/GenBank/DDBJ databases">
        <title>Genome sequencing of strain KACC 21233.</title>
        <authorList>
            <person name="Heo J."/>
            <person name="Kim S.-J."/>
            <person name="Kim J.-S."/>
            <person name="Hong S.-B."/>
            <person name="Kwon S.-W."/>
        </authorList>
    </citation>
    <scope>NUCLEOTIDE SEQUENCE [LARGE SCALE GENOMIC DNA]</scope>
    <source>
        <strain evidence="7 8">KACC 21233</strain>
    </source>
</reference>
<organism evidence="7 8">
    <name type="scientific">Acetobacter vaccinii</name>
    <dbReference type="NCBI Taxonomy" id="2592655"/>
    <lineage>
        <taxon>Bacteria</taxon>
        <taxon>Pseudomonadati</taxon>
        <taxon>Pseudomonadota</taxon>
        <taxon>Alphaproteobacteria</taxon>
        <taxon>Acetobacterales</taxon>
        <taxon>Acetobacteraceae</taxon>
        <taxon>Acetobacter</taxon>
    </lineage>
</organism>
<protein>
    <recommendedName>
        <fullName evidence="6">Ribosomal RNA small subunit methyltransferase G</fullName>
        <ecNumber evidence="6">2.1.1.170</ecNumber>
    </recommendedName>
    <alternativeName>
        <fullName evidence="6">16S rRNA 7-methylguanosine methyltransferase</fullName>
        <shortName evidence="6">16S rRNA m7G methyltransferase</shortName>
    </alternativeName>
</protein>
<comment type="subcellular location">
    <subcellularLocation>
        <location evidence="6">Cytoplasm</location>
    </subcellularLocation>
</comment>
<gene>
    <name evidence="6 7" type="primary">rsmG</name>
    <name evidence="7" type="ORF">FLP30_04930</name>
</gene>
<dbReference type="EC" id="2.1.1.170" evidence="6"/>
<comment type="catalytic activity">
    <reaction evidence="6">
        <text>guanosine(527) in 16S rRNA + S-adenosyl-L-methionine = N(7)-methylguanosine(527) in 16S rRNA + S-adenosyl-L-homocysteine</text>
        <dbReference type="Rhea" id="RHEA:42732"/>
        <dbReference type="Rhea" id="RHEA-COMP:10209"/>
        <dbReference type="Rhea" id="RHEA-COMP:10210"/>
        <dbReference type="ChEBI" id="CHEBI:57856"/>
        <dbReference type="ChEBI" id="CHEBI:59789"/>
        <dbReference type="ChEBI" id="CHEBI:74269"/>
        <dbReference type="ChEBI" id="CHEBI:74480"/>
        <dbReference type="EC" id="2.1.1.170"/>
    </reaction>
</comment>
<feature type="binding site" evidence="6">
    <location>
        <begin position="117"/>
        <end position="118"/>
    </location>
    <ligand>
        <name>S-adenosyl-L-methionine</name>
        <dbReference type="ChEBI" id="CHEBI:59789"/>
    </ligand>
</feature>
<dbReference type="NCBIfam" id="TIGR00138">
    <property type="entry name" value="rsmG_gidB"/>
    <property type="match status" value="1"/>
</dbReference>
<dbReference type="Pfam" id="PF02527">
    <property type="entry name" value="GidB"/>
    <property type="match status" value="1"/>
</dbReference>
<keyword evidence="4 6" id="KW-0808">Transferase</keyword>
<evidence type="ECO:0000256" key="6">
    <source>
        <dbReference type="HAMAP-Rule" id="MF_00074"/>
    </source>
</evidence>
<dbReference type="InterPro" id="IPR003682">
    <property type="entry name" value="rRNA_ssu_MeTfrase_G"/>
</dbReference>
<keyword evidence="2 6" id="KW-0698">rRNA processing</keyword>
<feature type="binding site" evidence="6">
    <location>
        <position position="73"/>
    </location>
    <ligand>
        <name>S-adenosyl-L-methionine</name>
        <dbReference type="ChEBI" id="CHEBI:59789"/>
    </ligand>
</feature>
<dbReference type="GO" id="GO:0070043">
    <property type="term" value="F:rRNA (guanine-N7-)-methyltransferase activity"/>
    <property type="evidence" value="ECO:0007669"/>
    <property type="project" value="UniProtKB-UniRule"/>
</dbReference>
<dbReference type="PIRSF" id="PIRSF003078">
    <property type="entry name" value="GidB"/>
    <property type="match status" value="1"/>
</dbReference>
<dbReference type="AlphaFoldDB" id="A0A5C1YPM9"/>
<evidence type="ECO:0000256" key="1">
    <source>
        <dbReference type="ARBA" id="ARBA00022490"/>
    </source>
</evidence>
<dbReference type="PANTHER" id="PTHR31760">
    <property type="entry name" value="S-ADENOSYL-L-METHIONINE-DEPENDENT METHYLTRANSFERASES SUPERFAMILY PROTEIN"/>
    <property type="match status" value="1"/>
</dbReference>
<evidence type="ECO:0000256" key="3">
    <source>
        <dbReference type="ARBA" id="ARBA00022603"/>
    </source>
</evidence>